<comment type="similarity">
    <text evidence="3">Belongs to the FKBP-type PPIase family. Tig subfamily.</text>
</comment>
<evidence type="ECO:0000259" key="11">
    <source>
        <dbReference type="Pfam" id="PF05698"/>
    </source>
</evidence>
<sequence>MTYATTQPRESKIIFTVTVPFEECEKNIQKALNRIGAKLSVPGFRRGKAPYEIIKQRIGEEEILTEAFPSIVHDSYLKILQERDLHPALPPKITPIQLKMGKSVEYSAESVFAPTVTLPLLSEIRVEKKLKIHISENIRLEEEERENARQSAEMFEKIVKASKFSDIAEELLENPGESKESAMRRVQLDAIIHNVAEQEKIEVTEEEIKDEADLFLRQFRSVKDAENRINPRALIDNVHEMLVRRKVIAFLKEKIGIS</sequence>
<dbReference type="GO" id="GO:0043335">
    <property type="term" value="P:protein unfolding"/>
    <property type="evidence" value="ECO:0007669"/>
    <property type="project" value="TreeGrafter"/>
</dbReference>
<dbReference type="InterPro" id="IPR008880">
    <property type="entry name" value="Trigger_fac_C"/>
</dbReference>
<dbReference type="Proteomes" id="UP000178315">
    <property type="component" value="Unassembled WGS sequence"/>
</dbReference>
<dbReference type="Pfam" id="PF05698">
    <property type="entry name" value="Trigger_C"/>
    <property type="match status" value="1"/>
</dbReference>
<dbReference type="GO" id="GO:0005737">
    <property type="term" value="C:cytoplasm"/>
    <property type="evidence" value="ECO:0007669"/>
    <property type="project" value="UniProtKB-SubCell"/>
</dbReference>
<accession>A0A1G2A9F5</accession>
<dbReference type="GO" id="GO:0044183">
    <property type="term" value="F:protein folding chaperone"/>
    <property type="evidence" value="ECO:0007669"/>
    <property type="project" value="TreeGrafter"/>
</dbReference>
<dbReference type="SUPFAM" id="SSF102735">
    <property type="entry name" value="Trigger factor ribosome-binding domain"/>
    <property type="match status" value="1"/>
</dbReference>
<dbReference type="GO" id="GO:0003755">
    <property type="term" value="F:peptidyl-prolyl cis-trans isomerase activity"/>
    <property type="evidence" value="ECO:0007669"/>
    <property type="project" value="UniProtKB-KW"/>
</dbReference>
<evidence type="ECO:0000256" key="3">
    <source>
        <dbReference type="ARBA" id="ARBA00005464"/>
    </source>
</evidence>
<evidence type="ECO:0000256" key="1">
    <source>
        <dbReference type="ARBA" id="ARBA00000971"/>
    </source>
</evidence>
<evidence type="ECO:0000313" key="13">
    <source>
        <dbReference type="Proteomes" id="UP000178315"/>
    </source>
</evidence>
<protein>
    <recommendedName>
        <fullName evidence="5">Trigger factor</fullName>
        <ecNumber evidence="4">5.2.1.8</ecNumber>
    </recommendedName>
    <alternativeName>
        <fullName evidence="9">PPIase</fullName>
    </alternativeName>
</protein>
<evidence type="ECO:0000313" key="12">
    <source>
        <dbReference type="EMBL" id="OGY73106.1"/>
    </source>
</evidence>
<evidence type="ECO:0000256" key="2">
    <source>
        <dbReference type="ARBA" id="ARBA00004496"/>
    </source>
</evidence>
<keyword evidence="8" id="KW-0413">Isomerase</keyword>
<dbReference type="GO" id="GO:0015031">
    <property type="term" value="P:protein transport"/>
    <property type="evidence" value="ECO:0007669"/>
    <property type="project" value="InterPro"/>
</dbReference>
<evidence type="ECO:0000256" key="4">
    <source>
        <dbReference type="ARBA" id="ARBA00013194"/>
    </source>
</evidence>
<comment type="caution">
    <text evidence="12">The sequence shown here is derived from an EMBL/GenBank/DDBJ whole genome shotgun (WGS) entry which is preliminary data.</text>
</comment>
<reference evidence="12 13" key="1">
    <citation type="journal article" date="2016" name="Nat. Commun.">
        <title>Thousands of microbial genomes shed light on interconnected biogeochemical processes in an aquifer system.</title>
        <authorList>
            <person name="Anantharaman K."/>
            <person name="Brown C.T."/>
            <person name="Hug L.A."/>
            <person name="Sharon I."/>
            <person name="Castelle C.J."/>
            <person name="Probst A.J."/>
            <person name="Thomas B.C."/>
            <person name="Singh A."/>
            <person name="Wilkins M.J."/>
            <person name="Karaoz U."/>
            <person name="Brodie E.L."/>
            <person name="Williams K.H."/>
            <person name="Hubbard S.S."/>
            <person name="Banfield J.F."/>
        </authorList>
    </citation>
    <scope>NUCLEOTIDE SEQUENCE [LARGE SCALE GENOMIC DNA]</scope>
</reference>
<dbReference type="InterPro" id="IPR037041">
    <property type="entry name" value="Trigger_fac_C_sf"/>
</dbReference>
<evidence type="ECO:0000256" key="5">
    <source>
        <dbReference type="ARBA" id="ARBA00016902"/>
    </source>
</evidence>
<comment type="subcellular location">
    <subcellularLocation>
        <location evidence="2">Cytoplasm</location>
    </subcellularLocation>
</comment>
<dbReference type="Gene3D" id="3.30.70.1050">
    <property type="entry name" value="Trigger factor ribosome-binding domain"/>
    <property type="match status" value="1"/>
</dbReference>
<name>A0A1G2A9F5_9BACT</name>
<evidence type="ECO:0000256" key="7">
    <source>
        <dbReference type="ARBA" id="ARBA00023186"/>
    </source>
</evidence>
<evidence type="ECO:0000256" key="9">
    <source>
        <dbReference type="ARBA" id="ARBA00029986"/>
    </source>
</evidence>
<organism evidence="12 13">
    <name type="scientific">Candidatus Jacksonbacteria bacterium RIFCSPLOWO2_02_FULL_44_20</name>
    <dbReference type="NCBI Taxonomy" id="1798460"/>
    <lineage>
        <taxon>Bacteria</taxon>
        <taxon>Candidatus Jacksoniibacteriota</taxon>
    </lineage>
</organism>
<dbReference type="GO" id="GO:0043022">
    <property type="term" value="F:ribosome binding"/>
    <property type="evidence" value="ECO:0007669"/>
    <property type="project" value="TreeGrafter"/>
</dbReference>
<dbReference type="Pfam" id="PF05697">
    <property type="entry name" value="Trigger_N"/>
    <property type="match status" value="1"/>
</dbReference>
<evidence type="ECO:0000259" key="10">
    <source>
        <dbReference type="Pfam" id="PF05697"/>
    </source>
</evidence>
<dbReference type="InterPro" id="IPR027304">
    <property type="entry name" value="Trigger_fact/SurA_dom_sf"/>
</dbReference>
<dbReference type="PANTHER" id="PTHR30560">
    <property type="entry name" value="TRIGGER FACTOR CHAPERONE AND PEPTIDYL-PROLYL CIS/TRANS ISOMERASE"/>
    <property type="match status" value="1"/>
</dbReference>
<dbReference type="SUPFAM" id="SSF109998">
    <property type="entry name" value="Triger factor/SurA peptide-binding domain-like"/>
    <property type="match status" value="1"/>
</dbReference>
<dbReference type="InterPro" id="IPR008881">
    <property type="entry name" value="Trigger_fac_ribosome-bd_bac"/>
</dbReference>
<keyword evidence="7" id="KW-0143">Chaperone</keyword>
<dbReference type="AlphaFoldDB" id="A0A1G2A9F5"/>
<dbReference type="Gene3D" id="1.10.3120.10">
    <property type="entry name" value="Trigger factor, C-terminal domain"/>
    <property type="match status" value="1"/>
</dbReference>
<dbReference type="InterPro" id="IPR036611">
    <property type="entry name" value="Trigger_fac_ribosome-bd_sf"/>
</dbReference>
<evidence type="ECO:0000256" key="6">
    <source>
        <dbReference type="ARBA" id="ARBA00023110"/>
    </source>
</evidence>
<proteinExistence type="inferred from homology"/>
<dbReference type="InterPro" id="IPR005215">
    <property type="entry name" value="Trig_fac"/>
</dbReference>
<dbReference type="EC" id="5.2.1.8" evidence="4"/>
<feature type="domain" description="Trigger factor ribosome-binding bacterial" evidence="10">
    <location>
        <begin position="1"/>
        <end position="130"/>
    </location>
</feature>
<keyword evidence="6" id="KW-0697">Rotamase</keyword>
<dbReference type="GO" id="GO:0051083">
    <property type="term" value="P:'de novo' cotranslational protein folding"/>
    <property type="evidence" value="ECO:0007669"/>
    <property type="project" value="TreeGrafter"/>
</dbReference>
<gene>
    <name evidence="12" type="ORF">A3H61_02765</name>
</gene>
<comment type="catalytic activity">
    <reaction evidence="1">
        <text>[protein]-peptidylproline (omega=180) = [protein]-peptidylproline (omega=0)</text>
        <dbReference type="Rhea" id="RHEA:16237"/>
        <dbReference type="Rhea" id="RHEA-COMP:10747"/>
        <dbReference type="Rhea" id="RHEA-COMP:10748"/>
        <dbReference type="ChEBI" id="CHEBI:83833"/>
        <dbReference type="ChEBI" id="CHEBI:83834"/>
        <dbReference type="EC" id="5.2.1.8"/>
    </reaction>
</comment>
<dbReference type="EMBL" id="MHJU01000017">
    <property type="protein sequence ID" value="OGY73106.1"/>
    <property type="molecule type" value="Genomic_DNA"/>
</dbReference>
<dbReference type="PANTHER" id="PTHR30560:SF3">
    <property type="entry name" value="TRIGGER FACTOR-LIKE PROTEIN TIG, CHLOROPLASTIC"/>
    <property type="match status" value="1"/>
</dbReference>
<evidence type="ECO:0000256" key="8">
    <source>
        <dbReference type="ARBA" id="ARBA00023235"/>
    </source>
</evidence>
<feature type="domain" description="Trigger factor C-terminal" evidence="11">
    <location>
        <begin position="177"/>
        <end position="253"/>
    </location>
</feature>